<feature type="domain" description="HTH marR-type" evidence="1">
    <location>
        <begin position="8"/>
        <end position="156"/>
    </location>
</feature>
<proteinExistence type="predicted"/>
<dbReference type="AlphaFoldDB" id="A0A844G7M4"/>
<dbReference type="InterPro" id="IPR039422">
    <property type="entry name" value="MarR/SlyA-like"/>
</dbReference>
<dbReference type="EMBL" id="WLYX01000001">
    <property type="protein sequence ID" value="MTD32303.1"/>
    <property type="molecule type" value="Genomic_DNA"/>
</dbReference>
<protein>
    <submittedName>
        <fullName evidence="2">MarR family transcriptional regulator</fullName>
    </submittedName>
</protein>
<comment type="caution">
    <text evidence="2">The sequence shown here is derived from an EMBL/GenBank/DDBJ whole genome shotgun (WGS) entry which is preliminary data.</text>
</comment>
<evidence type="ECO:0000313" key="2">
    <source>
        <dbReference type="EMBL" id="MTD32303.1"/>
    </source>
</evidence>
<dbReference type="GO" id="GO:0003700">
    <property type="term" value="F:DNA-binding transcription factor activity"/>
    <property type="evidence" value="ECO:0007669"/>
    <property type="project" value="InterPro"/>
</dbReference>
<dbReference type="PANTHER" id="PTHR33164">
    <property type="entry name" value="TRANSCRIPTIONAL REGULATOR, MARR FAMILY"/>
    <property type="match status" value="1"/>
</dbReference>
<dbReference type="Proteomes" id="UP000446658">
    <property type="component" value="Unassembled WGS sequence"/>
</dbReference>
<dbReference type="Pfam" id="PF12802">
    <property type="entry name" value="MarR_2"/>
    <property type="match status" value="1"/>
</dbReference>
<dbReference type="GO" id="GO:0006950">
    <property type="term" value="P:response to stress"/>
    <property type="evidence" value="ECO:0007669"/>
    <property type="project" value="TreeGrafter"/>
</dbReference>
<dbReference type="InterPro" id="IPR036388">
    <property type="entry name" value="WH-like_DNA-bd_sf"/>
</dbReference>
<keyword evidence="3" id="KW-1185">Reference proteome</keyword>
<name>A0A844G7M4_9NEIS</name>
<dbReference type="SUPFAM" id="SSF46785">
    <property type="entry name" value="Winged helix' DNA-binding domain"/>
    <property type="match status" value="1"/>
</dbReference>
<dbReference type="SMART" id="SM00347">
    <property type="entry name" value="HTH_MARR"/>
    <property type="match status" value="1"/>
</dbReference>
<dbReference type="InterPro" id="IPR000835">
    <property type="entry name" value="HTH_MarR-typ"/>
</dbReference>
<dbReference type="PANTHER" id="PTHR33164:SF43">
    <property type="entry name" value="HTH-TYPE TRANSCRIPTIONAL REPRESSOR YETL"/>
    <property type="match status" value="1"/>
</dbReference>
<dbReference type="InterPro" id="IPR036390">
    <property type="entry name" value="WH_DNA-bd_sf"/>
</dbReference>
<gene>
    <name evidence="2" type="ORF">GKE73_00295</name>
</gene>
<reference evidence="2 3" key="1">
    <citation type="submission" date="2019-11" db="EMBL/GenBank/DDBJ databases">
        <title>Draft genome sequence of Paludibacterium sp. dN18-1.</title>
        <authorList>
            <person name="Im W.-T."/>
        </authorList>
    </citation>
    <scope>NUCLEOTIDE SEQUENCE [LARGE SCALE GENOMIC DNA]</scope>
    <source>
        <strain evidence="3">dN 18-1</strain>
    </source>
</reference>
<evidence type="ECO:0000259" key="1">
    <source>
        <dbReference type="PROSITE" id="PS50995"/>
    </source>
</evidence>
<dbReference type="Gene3D" id="1.10.10.10">
    <property type="entry name" value="Winged helix-like DNA-binding domain superfamily/Winged helix DNA-binding domain"/>
    <property type="match status" value="1"/>
</dbReference>
<organism evidence="2 3">
    <name type="scientific">Paludibacterium denitrificans</name>
    <dbReference type="NCBI Taxonomy" id="2675226"/>
    <lineage>
        <taxon>Bacteria</taxon>
        <taxon>Pseudomonadati</taxon>
        <taxon>Pseudomonadota</taxon>
        <taxon>Betaproteobacteria</taxon>
        <taxon>Neisseriales</taxon>
        <taxon>Chromobacteriaceae</taxon>
        <taxon>Paludibacterium</taxon>
    </lineage>
</organism>
<evidence type="ECO:0000313" key="3">
    <source>
        <dbReference type="Proteomes" id="UP000446658"/>
    </source>
</evidence>
<accession>A0A844G7M4</accession>
<sequence length="191" mass="21928">MTQPAQLRKEDFQRLADFRYRLRRFLRFSEELAQQHGLTPQQYQVLLQLRGYPGRDWATVAELAERLQTQHHSVVGLISRCEALGLVKRTPGRTDKRCVEVSLLPLGEQLVQDMARAHRDELRMLRQLGAFDSLERLLHDESDSELPSTLTPRFVSAWTQTQAAGHFMALSLPHCPLDVSDLIPSTQLFDP</sequence>
<dbReference type="RefSeq" id="WP_230368649.1">
    <property type="nucleotide sequence ID" value="NZ_WLYX01000001.1"/>
</dbReference>
<dbReference type="PROSITE" id="PS50995">
    <property type="entry name" value="HTH_MARR_2"/>
    <property type="match status" value="1"/>
</dbReference>